<evidence type="ECO:0000313" key="1">
    <source>
        <dbReference type="EMBL" id="PLA75900.1"/>
    </source>
</evidence>
<proteinExistence type="predicted"/>
<sequence>MQATVDKNGIDIKLNGFVKVALADISTVLTNVTPGNEKELTDMLEKRILILAEQCYDKGIADGEEKVRDEVRKYLAKYY</sequence>
<dbReference type="RefSeq" id="WP_101812254.1">
    <property type="nucleotide sequence ID" value="NZ_PKGI01000045.1"/>
</dbReference>
<organism evidence="1 2">
    <name type="scientific">Ligilactobacillus agilis</name>
    <dbReference type="NCBI Taxonomy" id="1601"/>
    <lineage>
        <taxon>Bacteria</taxon>
        <taxon>Bacillati</taxon>
        <taxon>Bacillota</taxon>
        <taxon>Bacilli</taxon>
        <taxon>Lactobacillales</taxon>
        <taxon>Lactobacillaceae</taxon>
        <taxon>Ligilactobacillus</taxon>
    </lineage>
</organism>
<name>A0A2I2A935_9LACO</name>
<dbReference type="EMBL" id="PKGI01000045">
    <property type="protein sequence ID" value="PLA75900.1"/>
    <property type="molecule type" value="Genomic_DNA"/>
</dbReference>
<dbReference type="Proteomes" id="UP000234579">
    <property type="component" value="Unassembled WGS sequence"/>
</dbReference>
<comment type="caution">
    <text evidence="1">The sequence shown here is derived from an EMBL/GenBank/DDBJ whole genome shotgun (WGS) entry which is preliminary data.</text>
</comment>
<protein>
    <submittedName>
        <fullName evidence="1">Uncharacterized protein</fullName>
    </submittedName>
</protein>
<gene>
    <name evidence="1" type="ORF">CYR79_09040</name>
</gene>
<reference evidence="2" key="1">
    <citation type="submission" date="2017-12" db="EMBL/GenBank/DDBJ databases">
        <authorList>
            <person name="Christensen H."/>
        </authorList>
    </citation>
    <scope>NUCLEOTIDE SEQUENCE [LARGE SCALE GENOMIC DNA]</scope>
    <source>
        <strain evidence="2">268A</strain>
    </source>
</reference>
<evidence type="ECO:0000313" key="2">
    <source>
        <dbReference type="Proteomes" id="UP000234579"/>
    </source>
</evidence>
<dbReference type="AlphaFoldDB" id="A0A2I2A935"/>
<accession>A0A2I2A935</accession>